<protein>
    <recommendedName>
        <fullName evidence="2">Transposase IS4-like domain-containing protein</fullName>
    </recommendedName>
</protein>
<dbReference type="EMBL" id="BAAAID010000149">
    <property type="protein sequence ID" value="GAA0962101.1"/>
    <property type="molecule type" value="Genomic_DNA"/>
</dbReference>
<dbReference type="PANTHER" id="PTHR30007">
    <property type="entry name" value="PHP DOMAIN PROTEIN"/>
    <property type="match status" value="1"/>
</dbReference>
<dbReference type="InterPro" id="IPR002559">
    <property type="entry name" value="Transposase_11"/>
</dbReference>
<feature type="region of interest" description="Disordered" evidence="1">
    <location>
        <begin position="177"/>
        <end position="202"/>
    </location>
</feature>
<feature type="region of interest" description="Disordered" evidence="1">
    <location>
        <begin position="235"/>
        <end position="254"/>
    </location>
</feature>
<keyword evidence="4" id="KW-1185">Reference proteome</keyword>
<organism evidence="3 4">
    <name type="scientific">Streptomyces rhizosphaericus</name>
    <dbReference type="NCBI Taxonomy" id="114699"/>
    <lineage>
        <taxon>Bacteria</taxon>
        <taxon>Bacillati</taxon>
        <taxon>Actinomycetota</taxon>
        <taxon>Actinomycetes</taxon>
        <taxon>Kitasatosporales</taxon>
        <taxon>Streptomycetaceae</taxon>
        <taxon>Streptomyces</taxon>
        <taxon>Streptomyces violaceusniger group</taxon>
    </lineage>
</organism>
<evidence type="ECO:0000313" key="3">
    <source>
        <dbReference type="EMBL" id="GAA0962101.1"/>
    </source>
</evidence>
<dbReference type="PANTHER" id="PTHR30007:SF0">
    <property type="entry name" value="TRANSPOSASE"/>
    <property type="match status" value="1"/>
</dbReference>
<comment type="caution">
    <text evidence="3">The sequence shown here is derived from an EMBL/GenBank/DDBJ whole genome shotgun (WGS) entry which is preliminary data.</text>
</comment>
<gene>
    <name evidence="3" type="ORF">GCM10009575_096950</name>
</gene>
<dbReference type="Proteomes" id="UP001500418">
    <property type="component" value="Unassembled WGS sequence"/>
</dbReference>
<proteinExistence type="predicted"/>
<accession>A0ABP4CA13</accession>
<evidence type="ECO:0000256" key="1">
    <source>
        <dbReference type="SAM" id="MobiDB-lite"/>
    </source>
</evidence>
<feature type="domain" description="Transposase IS4-like" evidence="2">
    <location>
        <begin position="16"/>
        <end position="122"/>
    </location>
</feature>
<name>A0ABP4CA13_9ACTN</name>
<evidence type="ECO:0000259" key="2">
    <source>
        <dbReference type="Pfam" id="PF01609"/>
    </source>
</evidence>
<sequence length="254" mass="28000">MWFSVEADRKAAETVGRDSRGYDAGKKINGRKRHMVVDTRGLPLLVMVTPADLHDSAAAREVLFRLCLMHPKITIVWADSAYVGKLVTWAKRHLNLTNKPVSRPMDASGFVVLPRRWVVEQSLCLDDARPPACAGLRTTRPAFRNADHLGGYHSHDQASCAEGSHPKLAEETDARRRLTEPGMQGQPPRWSRPCSDRRGDGEVPGEVALALVLPDRNVVAGVPVGDRHARAVFSQPRGADRPVEAPNVDMRGFP</sequence>
<dbReference type="Pfam" id="PF01609">
    <property type="entry name" value="DDE_Tnp_1"/>
    <property type="match status" value="1"/>
</dbReference>
<evidence type="ECO:0000313" key="4">
    <source>
        <dbReference type="Proteomes" id="UP001500418"/>
    </source>
</evidence>
<reference evidence="4" key="1">
    <citation type="journal article" date="2019" name="Int. J. Syst. Evol. Microbiol.">
        <title>The Global Catalogue of Microorganisms (GCM) 10K type strain sequencing project: providing services to taxonomists for standard genome sequencing and annotation.</title>
        <authorList>
            <consortium name="The Broad Institute Genomics Platform"/>
            <consortium name="The Broad Institute Genome Sequencing Center for Infectious Disease"/>
            <person name="Wu L."/>
            <person name="Ma J."/>
        </authorList>
    </citation>
    <scope>NUCLEOTIDE SEQUENCE [LARGE SCALE GENOMIC DNA]</scope>
    <source>
        <strain evidence="4">JCM 11444</strain>
    </source>
</reference>